<evidence type="ECO:0000256" key="4">
    <source>
        <dbReference type="ARBA" id="ARBA00022475"/>
    </source>
</evidence>
<dbReference type="GO" id="GO:0022857">
    <property type="term" value="F:transmembrane transporter activity"/>
    <property type="evidence" value="ECO:0007669"/>
    <property type="project" value="InterPro"/>
</dbReference>
<feature type="transmembrane region" description="Helical" evidence="8">
    <location>
        <begin position="20"/>
        <end position="44"/>
    </location>
</feature>
<reference evidence="10 11" key="1">
    <citation type="journal article" date="2015" name="BMC Genomics">
        <title>Transcriptome analysis of thermophilic methylotrophic Bacillus methanolicus MGA3 using RNA-sequencing provides detailed insights into its previously uncharted transcriptional landscape.</title>
        <authorList>
            <person name="Irla M."/>
            <person name="Neshat A."/>
            <person name="Brautaset T."/>
            <person name="Ruckert C."/>
            <person name="Kalinowski J."/>
            <person name="Wendisch V.F."/>
        </authorList>
    </citation>
    <scope>NUCLEOTIDE SEQUENCE [LARGE SCALE GENOMIC DNA]</scope>
    <source>
        <strain evidence="11">MGA3 / ATCC 53907</strain>
    </source>
</reference>
<feature type="transmembrane region" description="Helical" evidence="8">
    <location>
        <begin position="143"/>
        <end position="164"/>
    </location>
</feature>
<dbReference type="InterPro" id="IPR011701">
    <property type="entry name" value="MFS"/>
</dbReference>
<keyword evidence="7 8" id="KW-0472">Membrane</keyword>
<dbReference type="GO" id="GO:0005886">
    <property type="term" value="C:plasma membrane"/>
    <property type="evidence" value="ECO:0007669"/>
    <property type="project" value="UniProtKB-SubCell"/>
</dbReference>
<evidence type="ECO:0000256" key="5">
    <source>
        <dbReference type="ARBA" id="ARBA00022692"/>
    </source>
</evidence>
<name>A0A068LTS8_BACMM</name>
<dbReference type="EMBL" id="CP007739">
    <property type="protein sequence ID" value="AIE60353.1"/>
    <property type="molecule type" value="Genomic_DNA"/>
</dbReference>
<feature type="domain" description="Major facilitator superfamily (MFS) profile" evidence="9">
    <location>
        <begin position="14"/>
        <end position="397"/>
    </location>
</feature>
<evidence type="ECO:0000256" key="3">
    <source>
        <dbReference type="ARBA" id="ARBA00022448"/>
    </source>
</evidence>
<keyword evidence="5 8" id="KW-0812">Transmembrane</keyword>
<feature type="transmembrane region" description="Helical" evidence="8">
    <location>
        <begin position="170"/>
        <end position="192"/>
    </location>
</feature>
<evidence type="ECO:0000256" key="2">
    <source>
        <dbReference type="ARBA" id="ARBA00008335"/>
    </source>
</evidence>
<gene>
    <name evidence="10" type="ORF">BMMGA3_09775</name>
</gene>
<organism evidence="10 11">
    <name type="scientific">Bacillus methanolicus (strain MGA3 / ATCC 53907)</name>
    <dbReference type="NCBI Taxonomy" id="796606"/>
    <lineage>
        <taxon>Bacteria</taxon>
        <taxon>Bacillati</taxon>
        <taxon>Bacillota</taxon>
        <taxon>Bacilli</taxon>
        <taxon>Bacillales</taxon>
        <taxon>Bacillaceae</taxon>
        <taxon>Bacillus</taxon>
    </lineage>
</organism>
<sequence length="405" mass="44373">MARIVVYIEKGTKEYRKASLSLFLGGFVTFAILYTTQPLLPIFAKEFHVSASRASLSLSVSTGVLAFAMLVVAALSDAIGKKRTMSLSLFFTSILCLLTSLSPNFMILLLFRAILGIFIAGVPAIAMAYVAEEFNPKGIGQIMGLYISGTSIGGMAGRIITGVLTDLFTWRIALMTIGGISLIFSTVFWLTLPASRHIVKKTFDRETAWAAYNSHLSNKRIIALIMLSFLLMGSFVTLYNYIGFLLHEPPYRLSEALIGFIFVVYLFGTFSSIFMGKKADQYGRSLLLKISITIMVGGAIITLVPSLLAKIIGISIFTFGFFASHSIASAWVGDCAVNNKAQASSLYLLFYYIGSSLVGSIGGFFWTHFHWIGVISLILVLLMIGYPLVLFAQRGEQISTQYHSN</sequence>
<evidence type="ECO:0000313" key="10">
    <source>
        <dbReference type="EMBL" id="AIE60353.1"/>
    </source>
</evidence>
<protein>
    <submittedName>
        <fullName evidence="10">Major facilitator superfamily protein</fullName>
    </submittedName>
</protein>
<keyword evidence="4" id="KW-1003">Cell membrane</keyword>
<comment type="similarity">
    <text evidence="2">Belongs to the major facilitator superfamily.</text>
</comment>
<dbReference type="Proteomes" id="UP000027602">
    <property type="component" value="Chromosome"/>
</dbReference>
<dbReference type="AlphaFoldDB" id="A0A068LTS8"/>
<dbReference type="PANTHER" id="PTHR43271">
    <property type="entry name" value="BLL2771 PROTEIN"/>
    <property type="match status" value="1"/>
</dbReference>
<feature type="transmembrane region" description="Helical" evidence="8">
    <location>
        <begin position="113"/>
        <end position="131"/>
    </location>
</feature>
<comment type="subcellular location">
    <subcellularLocation>
        <location evidence="1">Cell membrane</location>
        <topology evidence="1">Multi-pass membrane protein</topology>
    </subcellularLocation>
</comment>
<feature type="transmembrane region" description="Helical" evidence="8">
    <location>
        <begin position="311"/>
        <end position="333"/>
    </location>
</feature>
<evidence type="ECO:0000256" key="8">
    <source>
        <dbReference type="SAM" id="Phobius"/>
    </source>
</evidence>
<dbReference type="Gene3D" id="1.20.1250.20">
    <property type="entry name" value="MFS general substrate transporter like domains"/>
    <property type="match status" value="1"/>
</dbReference>
<feature type="transmembrane region" description="Helical" evidence="8">
    <location>
        <begin position="256"/>
        <end position="274"/>
    </location>
</feature>
<evidence type="ECO:0000256" key="7">
    <source>
        <dbReference type="ARBA" id="ARBA00023136"/>
    </source>
</evidence>
<dbReference type="eggNOG" id="COG2814">
    <property type="taxonomic scope" value="Bacteria"/>
</dbReference>
<feature type="transmembrane region" description="Helical" evidence="8">
    <location>
        <begin position="56"/>
        <end position="75"/>
    </location>
</feature>
<evidence type="ECO:0000259" key="9">
    <source>
        <dbReference type="PROSITE" id="PS50850"/>
    </source>
</evidence>
<dbReference type="CDD" id="cd17324">
    <property type="entry name" value="MFS_NepI_like"/>
    <property type="match status" value="1"/>
</dbReference>
<proteinExistence type="inferred from homology"/>
<evidence type="ECO:0000256" key="6">
    <source>
        <dbReference type="ARBA" id="ARBA00022989"/>
    </source>
</evidence>
<dbReference type="InterPro" id="IPR020846">
    <property type="entry name" value="MFS_dom"/>
</dbReference>
<evidence type="ECO:0000313" key="11">
    <source>
        <dbReference type="Proteomes" id="UP000027602"/>
    </source>
</evidence>
<evidence type="ECO:0000256" key="1">
    <source>
        <dbReference type="ARBA" id="ARBA00004651"/>
    </source>
</evidence>
<keyword evidence="11" id="KW-1185">Reference proteome</keyword>
<dbReference type="PANTHER" id="PTHR43271:SF1">
    <property type="entry name" value="INNER MEMBRANE TRANSPORT PROTEIN YNFM"/>
    <property type="match status" value="1"/>
</dbReference>
<dbReference type="KEGG" id="bmet:BMMGA3_09775"/>
<dbReference type="PROSITE" id="PS50850">
    <property type="entry name" value="MFS"/>
    <property type="match status" value="1"/>
</dbReference>
<feature type="transmembrane region" description="Helical" evidence="8">
    <location>
        <begin position="286"/>
        <end position="305"/>
    </location>
</feature>
<accession>A0A068LTS8</accession>
<dbReference type="InterPro" id="IPR036259">
    <property type="entry name" value="MFS_trans_sf"/>
</dbReference>
<feature type="transmembrane region" description="Helical" evidence="8">
    <location>
        <begin position="221"/>
        <end position="244"/>
    </location>
</feature>
<feature type="transmembrane region" description="Helical" evidence="8">
    <location>
        <begin position="87"/>
        <end position="107"/>
    </location>
</feature>
<dbReference type="Pfam" id="PF07690">
    <property type="entry name" value="MFS_1"/>
    <property type="match status" value="1"/>
</dbReference>
<dbReference type="HOGENOM" id="CLU_001265_19_3_9"/>
<feature type="transmembrane region" description="Helical" evidence="8">
    <location>
        <begin position="345"/>
        <end position="365"/>
    </location>
</feature>
<keyword evidence="3" id="KW-0813">Transport</keyword>
<dbReference type="SUPFAM" id="SSF103473">
    <property type="entry name" value="MFS general substrate transporter"/>
    <property type="match status" value="1"/>
</dbReference>
<keyword evidence="6 8" id="KW-1133">Transmembrane helix</keyword>
<feature type="transmembrane region" description="Helical" evidence="8">
    <location>
        <begin position="371"/>
        <end position="392"/>
    </location>
</feature>